<protein>
    <recommendedName>
        <fullName evidence="5">DUF5134 domain-containing protein</fullName>
    </recommendedName>
</protein>
<feature type="compositionally biased region" description="Low complexity" evidence="1">
    <location>
        <begin position="219"/>
        <end position="242"/>
    </location>
</feature>
<keyword evidence="2" id="KW-0812">Transmembrane</keyword>
<keyword evidence="2" id="KW-1133">Transmembrane helix</keyword>
<feature type="transmembrane region" description="Helical" evidence="2">
    <location>
        <begin position="57"/>
        <end position="80"/>
    </location>
</feature>
<dbReference type="InterPro" id="IPR033458">
    <property type="entry name" value="DUF5134"/>
</dbReference>
<feature type="transmembrane region" description="Helical" evidence="2">
    <location>
        <begin position="151"/>
        <end position="174"/>
    </location>
</feature>
<evidence type="ECO:0008006" key="5">
    <source>
        <dbReference type="Google" id="ProtNLM"/>
    </source>
</evidence>
<dbReference type="Proteomes" id="UP001501414">
    <property type="component" value="Unassembled WGS sequence"/>
</dbReference>
<evidence type="ECO:0000256" key="1">
    <source>
        <dbReference type="SAM" id="MobiDB-lite"/>
    </source>
</evidence>
<dbReference type="EMBL" id="BAAAJK010000014">
    <property type="protein sequence ID" value="GAA1391764.1"/>
    <property type="molecule type" value="Genomic_DNA"/>
</dbReference>
<organism evidence="3 4">
    <name type="scientific">Pseudonocardia kongjuensis</name>
    <dbReference type="NCBI Taxonomy" id="102227"/>
    <lineage>
        <taxon>Bacteria</taxon>
        <taxon>Bacillati</taxon>
        <taxon>Actinomycetota</taxon>
        <taxon>Actinomycetes</taxon>
        <taxon>Pseudonocardiales</taxon>
        <taxon>Pseudonocardiaceae</taxon>
        <taxon>Pseudonocardia</taxon>
    </lineage>
</organism>
<feature type="region of interest" description="Disordered" evidence="1">
    <location>
        <begin position="188"/>
        <end position="310"/>
    </location>
</feature>
<feature type="compositionally biased region" description="Low complexity" evidence="1">
    <location>
        <begin position="256"/>
        <end position="286"/>
    </location>
</feature>
<evidence type="ECO:0000313" key="3">
    <source>
        <dbReference type="EMBL" id="GAA1391764.1"/>
    </source>
</evidence>
<feature type="transmembrane region" description="Helical" evidence="2">
    <location>
        <begin position="315"/>
        <end position="334"/>
    </location>
</feature>
<feature type="transmembrane region" description="Helical" evidence="2">
    <location>
        <begin position="101"/>
        <end position="118"/>
    </location>
</feature>
<keyword evidence="4" id="KW-1185">Reference proteome</keyword>
<sequence>MIASLPVALTLTALFVLTGGYALLRWSGAVAEAAPPGRRTSELAHLLMSAAMVVMTWTWYGTTGLWFQILLFGGFAVFFAADAVRRRRHRLHGCTGGSAHALMAAAMVWMLAAMPLIMPAPVTAPAGGGGHTGHVGHDAGADHAAHAAGQAGWAVGVTVALCAALLAVAGFWAVRALAADGHGHAADEDFPGVPLDPAGVGSDSTAATATGTGTGTGTGTATSTRTATPTRTATAGTSAGPGDIRTNNPAGPPTAVPAGTATGVPAGTATGSPAATGPGTTSTAVAEHPDEAGAPDAPCTPDTPRRPLFGPRTDAGCHALMSIGMVLMLAAMVAGW</sequence>
<accession>A0ABN1XW83</accession>
<dbReference type="RefSeq" id="WP_344023706.1">
    <property type="nucleotide sequence ID" value="NZ_BAAAJK010000014.1"/>
</dbReference>
<reference evidence="3 4" key="1">
    <citation type="journal article" date="2019" name="Int. J. Syst. Evol. Microbiol.">
        <title>The Global Catalogue of Microorganisms (GCM) 10K type strain sequencing project: providing services to taxonomists for standard genome sequencing and annotation.</title>
        <authorList>
            <consortium name="The Broad Institute Genomics Platform"/>
            <consortium name="The Broad Institute Genome Sequencing Center for Infectious Disease"/>
            <person name="Wu L."/>
            <person name="Ma J."/>
        </authorList>
    </citation>
    <scope>NUCLEOTIDE SEQUENCE [LARGE SCALE GENOMIC DNA]</scope>
    <source>
        <strain evidence="3 4">JCM 11896</strain>
    </source>
</reference>
<evidence type="ECO:0000313" key="4">
    <source>
        <dbReference type="Proteomes" id="UP001501414"/>
    </source>
</evidence>
<evidence type="ECO:0000256" key="2">
    <source>
        <dbReference type="SAM" id="Phobius"/>
    </source>
</evidence>
<comment type="caution">
    <text evidence="3">The sequence shown here is derived from an EMBL/GenBank/DDBJ whole genome shotgun (WGS) entry which is preliminary data.</text>
</comment>
<name>A0ABN1XW83_9PSEU</name>
<dbReference type="Pfam" id="PF17197">
    <property type="entry name" value="DUF5134"/>
    <property type="match status" value="1"/>
</dbReference>
<keyword evidence="2" id="KW-0472">Membrane</keyword>
<proteinExistence type="predicted"/>
<gene>
    <name evidence="3" type="ORF">GCM10009613_34920</name>
</gene>